<accession>A0A930UD64</accession>
<comment type="caution">
    <text evidence="1">The sequence shown here is derived from an EMBL/GenBank/DDBJ whole genome shotgun (WGS) entry which is preliminary data.</text>
</comment>
<reference evidence="1" key="1">
    <citation type="submission" date="2020-11" db="EMBL/GenBank/DDBJ databases">
        <title>Genome of Flavobacterium soyangense.</title>
        <authorList>
            <person name="Liu Q."/>
            <person name="Xin Y.-H."/>
        </authorList>
    </citation>
    <scope>NUCLEOTIDE SEQUENCE</scope>
    <source>
        <strain evidence="1">CGMCC 1.13493</strain>
    </source>
</reference>
<gene>
    <name evidence="1" type="ORF">IR213_15785</name>
</gene>
<dbReference type="Proteomes" id="UP000646211">
    <property type="component" value="Unassembled WGS sequence"/>
</dbReference>
<dbReference type="EMBL" id="JADHEC010000066">
    <property type="protein sequence ID" value="MBF2710032.1"/>
    <property type="molecule type" value="Genomic_DNA"/>
</dbReference>
<evidence type="ECO:0000313" key="1">
    <source>
        <dbReference type="EMBL" id="MBF2710032.1"/>
    </source>
</evidence>
<proteinExistence type="predicted"/>
<evidence type="ECO:0000313" key="2">
    <source>
        <dbReference type="Proteomes" id="UP000646211"/>
    </source>
</evidence>
<name>A0A930UD64_9FLAO</name>
<organism evidence="1 2">
    <name type="scientific">Flavobacterium soyangense</name>
    <dbReference type="NCBI Taxonomy" id="2023265"/>
    <lineage>
        <taxon>Bacteria</taxon>
        <taxon>Pseudomonadati</taxon>
        <taxon>Bacteroidota</taxon>
        <taxon>Flavobacteriia</taxon>
        <taxon>Flavobacteriales</taxon>
        <taxon>Flavobacteriaceae</taxon>
        <taxon>Flavobacterium</taxon>
    </lineage>
</organism>
<keyword evidence="2" id="KW-1185">Reference proteome</keyword>
<sequence length="117" mass="13272">MTTTKRSPCAYSGEGSAIADYFRQEKQPSLPTKKEENWGLFNNNNSQHKRILATLRTANIVVKNEKWGEVADMEGWFNQFLKSNKSPVNKPLKKMTSLEVSKIIKALDGVAIWKNSI</sequence>
<protein>
    <submittedName>
        <fullName evidence="1">Uncharacterized protein</fullName>
    </submittedName>
</protein>
<dbReference type="AlphaFoldDB" id="A0A930UD64"/>
<dbReference type="RefSeq" id="WP_194313256.1">
    <property type="nucleotide sequence ID" value="NZ_JADHEC010000066.1"/>
</dbReference>